<accession>S9QZ02</accession>
<dbReference type="GO" id="GO:0005829">
    <property type="term" value="C:cytosol"/>
    <property type="evidence" value="ECO:0007669"/>
    <property type="project" value="TreeGrafter"/>
</dbReference>
<dbReference type="GO" id="GO:0043565">
    <property type="term" value="F:sequence-specific DNA binding"/>
    <property type="evidence" value="ECO:0007669"/>
    <property type="project" value="TreeGrafter"/>
</dbReference>
<feature type="domain" description="Transcription regulator AsnC/Lrp ligand binding" evidence="1">
    <location>
        <begin position="22"/>
        <end position="95"/>
    </location>
</feature>
<dbReference type="PANTHER" id="PTHR30154">
    <property type="entry name" value="LEUCINE-RESPONSIVE REGULATORY PROTEIN"/>
    <property type="match status" value="1"/>
</dbReference>
<dbReference type="Gene3D" id="3.30.70.920">
    <property type="match status" value="1"/>
</dbReference>
<name>S9QZ02_9RHOB</name>
<dbReference type="PANTHER" id="PTHR30154:SF0">
    <property type="entry name" value="LEUCINE-RESPONSIVE REGULATORY PROTEIN"/>
    <property type="match status" value="1"/>
</dbReference>
<dbReference type="HOGENOM" id="CLU_091233_6_1_5"/>
<dbReference type="Pfam" id="PF01037">
    <property type="entry name" value="AsnC_trans_reg"/>
    <property type="match status" value="1"/>
</dbReference>
<reference evidence="2 3" key="1">
    <citation type="journal article" date="2013" name="Stand. Genomic Sci.">
        <title>Genome sequence of the reddish-pigmented Rubellimicrobium thermophilum type strain (DSM 16684(T)), a member of the Roseobacter clade.</title>
        <authorList>
            <person name="Fiebig A."/>
            <person name="Riedel T."/>
            <person name="Gronow S."/>
            <person name="Petersen J."/>
            <person name="Klenk H.P."/>
            <person name="Goker M."/>
        </authorList>
    </citation>
    <scope>NUCLEOTIDE SEQUENCE [LARGE SCALE GENOMIC DNA]</scope>
    <source>
        <strain evidence="2 3">DSM 16684</strain>
    </source>
</reference>
<evidence type="ECO:0000259" key="1">
    <source>
        <dbReference type="Pfam" id="PF01037"/>
    </source>
</evidence>
<dbReference type="AlphaFoldDB" id="S9QZ02"/>
<dbReference type="GO" id="GO:0043201">
    <property type="term" value="P:response to L-leucine"/>
    <property type="evidence" value="ECO:0007669"/>
    <property type="project" value="TreeGrafter"/>
</dbReference>
<dbReference type="Proteomes" id="UP000015346">
    <property type="component" value="Unassembled WGS sequence"/>
</dbReference>
<gene>
    <name evidence="2" type="ORF">ruthe_01387</name>
</gene>
<dbReference type="InterPro" id="IPR019888">
    <property type="entry name" value="Tscrpt_reg_AsnC-like"/>
</dbReference>
<organism evidence="2 3">
    <name type="scientific">Rubellimicrobium thermophilum DSM 16684</name>
    <dbReference type="NCBI Taxonomy" id="1123069"/>
    <lineage>
        <taxon>Bacteria</taxon>
        <taxon>Pseudomonadati</taxon>
        <taxon>Pseudomonadota</taxon>
        <taxon>Alphaproteobacteria</taxon>
        <taxon>Rhodobacterales</taxon>
        <taxon>Roseobacteraceae</taxon>
        <taxon>Rubellimicrobium</taxon>
    </lineage>
</organism>
<evidence type="ECO:0000313" key="2">
    <source>
        <dbReference type="EMBL" id="EPX86571.1"/>
    </source>
</evidence>
<evidence type="ECO:0000313" key="3">
    <source>
        <dbReference type="Proteomes" id="UP000015346"/>
    </source>
</evidence>
<protein>
    <submittedName>
        <fullName evidence="2">Transcriptional regulator</fullName>
    </submittedName>
</protein>
<dbReference type="InterPro" id="IPR019887">
    <property type="entry name" value="Tscrpt_reg_AsnC/Lrp_C"/>
</dbReference>
<dbReference type="STRING" id="1123069.ruthe_01387"/>
<dbReference type="EMBL" id="AOLV01000010">
    <property type="protein sequence ID" value="EPX86571.1"/>
    <property type="molecule type" value="Genomic_DNA"/>
</dbReference>
<proteinExistence type="predicted"/>
<dbReference type="InterPro" id="IPR011008">
    <property type="entry name" value="Dimeric_a/b-barrel"/>
</dbReference>
<dbReference type="SUPFAM" id="SSF54909">
    <property type="entry name" value="Dimeric alpha+beta barrel"/>
    <property type="match status" value="1"/>
</dbReference>
<keyword evidence="3" id="KW-1185">Reference proteome</keyword>
<sequence length="102" mass="11100">MIRGYRAVLDRAAMGRGTVVYVTVALSDHSKAAQRAFEAVMARSPEVVECHVTAGTFDYLLRVETADLAAYKVFHDDVLGTVPTVRSITSIIVMESPKDGRA</sequence>
<comment type="caution">
    <text evidence="2">The sequence shown here is derived from an EMBL/GenBank/DDBJ whole genome shotgun (WGS) entry which is preliminary data.</text>
</comment>
<dbReference type="SMART" id="SM00344">
    <property type="entry name" value="HTH_ASNC"/>
    <property type="match status" value="1"/>
</dbReference>
<dbReference type="GO" id="GO:0006524">
    <property type="term" value="P:alanine catabolic process"/>
    <property type="evidence" value="ECO:0007669"/>
    <property type="project" value="TreeGrafter"/>
</dbReference>